<dbReference type="Proteomes" id="UP000593601">
    <property type="component" value="Chromosome"/>
</dbReference>
<sequence length="111" mass="13390">MELNEKFRREETKRLLEWIGNNQEEWFEITLAFVEEDMLIDQELKEVFRNLKNNGFYQLLVLLMYTKNEIIGKALQKSMLNIICNNWNEQSIDTMYDLLIDNLSQTIHETV</sequence>
<dbReference type="RefSeq" id="WP_193734926.1">
    <property type="nucleotide sequence ID" value="NZ_CP063304.1"/>
</dbReference>
<organism evidence="1 2">
    <name type="scientific">Blautia liquoris</name>
    <dbReference type="NCBI Taxonomy" id="2779518"/>
    <lineage>
        <taxon>Bacteria</taxon>
        <taxon>Bacillati</taxon>
        <taxon>Bacillota</taxon>
        <taxon>Clostridia</taxon>
        <taxon>Lachnospirales</taxon>
        <taxon>Lachnospiraceae</taxon>
        <taxon>Blautia</taxon>
    </lineage>
</organism>
<dbReference type="AlphaFoldDB" id="A0A7M2RF28"/>
<dbReference type="KEGG" id="bliq:INP51_11165"/>
<reference evidence="1 2" key="1">
    <citation type="submission" date="2020-10" db="EMBL/GenBank/DDBJ databases">
        <title>Blautia liquoris sp.nov., isolated from the mud in a fermentation cellar used for the production of Chinese strong-flavoured liquor.</title>
        <authorList>
            <person name="Lu L."/>
        </authorList>
    </citation>
    <scope>NUCLEOTIDE SEQUENCE [LARGE SCALE GENOMIC DNA]</scope>
    <source>
        <strain evidence="1 2">LZLJ-3</strain>
    </source>
</reference>
<accession>A0A7M2RF28</accession>
<evidence type="ECO:0000313" key="2">
    <source>
        <dbReference type="Proteomes" id="UP000593601"/>
    </source>
</evidence>
<keyword evidence="2" id="KW-1185">Reference proteome</keyword>
<gene>
    <name evidence="1" type="ORF">INP51_11165</name>
</gene>
<dbReference type="EMBL" id="CP063304">
    <property type="protein sequence ID" value="QOV18564.1"/>
    <property type="molecule type" value="Genomic_DNA"/>
</dbReference>
<protein>
    <submittedName>
        <fullName evidence="1">Uncharacterized protein</fullName>
    </submittedName>
</protein>
<name>A0A7M2RF28_9FIRM</name>
<proteinExistence type="predicted"/>
<evidence type="ECO:0000313" key="1">
    <source>
        <dbReference type="EMBL" id="QOV18564.1"/>
    </source>
</evidence>